<dbReference type="Ensembl" id="ENSNBRT00000013626.1">
    <property type="protein sequence ID" value="ENSNBRP00000013254.1"/>
    <property type="gene ID" value="ENSNBRG00000010289.1"/>
</dbReference>
<organism evidence="2 3">
    <name type="scientific">Neolamprologus brichardi</name>
    <name type="common">Fairy cichlid</name>
    <name type="synonym">Lamprologus brichardi</name>
    <dbReference type="NCBI Taxonomy" id="32507"/>
    <lineage>
        <taxon>Eukaryota</taxon>
        <taxon>Metazoa</taxon>
        <taxon>Chordata</taxon>
        <taxon>Craniata</taxon>
        <taxon>Vertebrata</taxon>
        <taxon>Euteleostomi</taxon>
        <taxon>Actinopterygii</taxon>
        <taxon>Neopterygii</taxon>
        <taxon>Teleostei</taxon>
        <taxon>Neoteleostei</taxon>
        <taxon>Acanthomorphata</taxon>
        <taxon>Ovalentaria</taxon>
        <taxon>Cichlomorphae</taxon>
        <taxon>Cichliformes</taxon>
        <taxon>Cichlidae</taxon>
        <taxon>African cichlids</taxon>
        <taxon>Pseudocrenilabrinae</taxon>
        <taxon>Lamprologini</taxon>
        <taxon>Neolamprologus</taxon>
    </lineage>
</organism>
<accession>A0A3Q4MKY2</accession>
<reference evidence="2" key="2">
    <citation type="submission" date="2025-09" db="UniProtKB">
        <authorList>
            <consortium name="Ensembl"/>
        </authorList>
    </citation>
    <scope>IDENTIFICATION</scope>
</reference>
<sequence length="139" mass="15398">MAVSVSRDLTVRVLEDPNTVKLAERQQALKNAIQKGEPKCLGVSFDLCNACLCLMISTVSVMLSVVAVIIYSVDMSKNPEEPCTKTDNRCDEKHYETRLSRGVKSSLLVFTLAQTVIAAILCVLLLRQRRSFVSYTVSI</sequence>
<protein>
    <submittedName>
        <fullName evidence="2">Uncharacterized protein</fullName>
    </submittedName>
</protein>
<keyword evidence="1" id="KW-1133">Transmembrane helix</keyword>
<dbReference type="Bgee" id="ENSNBRG00000010289">
    <property type="expression patterns" value="Expressed in mesonephros and 6 other cell types or tissues"/>
</dbReference>
<name>A0A3Q4MKY2_NEOBR</name>
<reference evidence="2" key="1">
    <citation type="submission" date="2025-08" db="UniProtKB">
        <authorList>
            <consortium name="Ensembl"/>
        </authorList>
    </citation>
    <scope>IDENTIFICATION</scope>
</reference>
<dbReference type="GeneTree" id="ENSGT00510000052942"/>
<feature type="transmembrane region" description="Helical" evidence="1">
    <location>
        <begin position="47"/>
        <end position="71"/>
    </location>
</feature>
<dbReference type="AlphaFoldDB" id="A0A3Q4MKY2"/>
<keyword evidence="1" id="KW-0472">Membrane</keyword>
<dbReference type="Proteomes" id="UP000261580">
    <property type="component" value="Unassembled WGS sequence"/>
</dbReference>
<evidence type="ECO:0000313" key="3">
    <source>
        <dbReference type="Proteomes" id="UP000261580"/>
    </source>
</evidence>
<proteinExistence type="predicted"/>
<keyword evidence="1" id="KW-0812">Transmembrane</keyword>
<evidence type="ECO:0000256" key="1">
    <source>
        <dbReference type="SAM" id="Phobius"/>
    </source>
</evidence>
<feature type="transmembrane region" description="Helical" evidence="1">
    <location>
        <begin position="107"/>
        <end position="126"/>
    </location>
</feature>
<evidence type="ECO:0000313" key="2">
    <source>
        <dbReference type="Ensembl" id="ENSNBRP00000013254.1"/>
    </source>
</evidence>
<keyword evidence="3" id="KW-1185">Reference proteome</keyword>